<comment type="function">
    <text evidence="3">Essential cell division protein that coordinates cell division and chromosome segregation. The N-terminus is involved in assembly of the cell-division machinery. The C-terminus functions as a DNA motor that moves dsDNA in an ATP-dependent manner towards the difSL recombination site, which is located within the replication terminus region. Required for activation of the XerS recombinase, allowing activation of chromosome unlinking by recombination.</text>
</comment>
<feature type="domain" description="FtsK" evidence="6">
    <location>
        <begin position="194"/>
        <end position="380"/>
    </location>
</feature>
<keyword evidence="5" id="KW-1133">Transmembrane helix</keyword>
<dbReference type="SMART" id="SM00382">
    <property type="entry name" value="AAA"/>
    <property type="match status" value="1"/>
</dbReference>
<evidence type="ECO:0000259" key="6">
    <source>
        <dbReference type="PROSITE" id="PS50901"/>
    </source>
</evidence>
<dbReference type="PANTHER" id="PTHR22683">
    <property type="entry name" value="SPORULATION PROTEIN RELATED"/>
    <property type="match status" value="1"/>
</dbReference>
<keyword evidence="1 4" id="KW-0547">Nucleotide-binding</keyword>
<evidence type="ECO:0000313" key="7">
    <source>
        <dbReference type="EMBL" id="AXJ14094.1"/>
    </source>
</evidence>
<dbReference type="GO" id="GO:0003677">
    <property type="term" value="F:DNA binding"/>
    <property type="evidence" value="ECO:0007669"/>
    <property type="project" value="InterPro"/>
</dbReference>
<reference evidence="7 8" key="1">
    <citation type="submission" date="2017-07" db="EMBL/GenBank/DDBJ databases">
        <title>Streptococcus pluranimalium as cause of bovine abortion.</title>
        <authorList>
            <person name="Rodriguez Campos S."/>
            <person name="Gobeli Brawand S."/>
            <person name="Brodard I."/>
            <person name="Rychener L."/>
            <person name="Perreten V."/>
        </authorList>
    </citation>
    <scope>NUCLEOTIDE SEQUENCE [LARGE SCALE GENOMIC DNA]</scope>
    <source>
        <strain evidence="7 8">14A0014</strain>
    </source>
</reference>
<feature type="transmembrane region" description="Helical" evidence="5">
    <location>
        <begin position="52"/>
        <end position="74"/>
    </location>
</feature>
<name>A0A345VMZ2_9STRE</name>
<dbReference type="Proteomes" id="UP000255411">
    <property type="component" value="Chromosome"/>
</dbReference>
<dbReference type="InterPro" id="IPR027417">
    <property type="entry name" value="P-loop_NTPase"/>
</dbReference>
<feature type="binding site" evidence="4">
    <location>
        <begin position="211"/>
        <end position="218"/>
    </location>
    <ligand>
        <name>ATP</name>
        <dbReference type="ChEBI" id="CHEBI:30616"/>
    </ligand>
</feature>
<proteinExistence type="predicted"/>
<organism evidence="7 8">
    <name type="scientific">Streptococcus pluranimalium</name>
    <dbReference type="NCBI Taxonomy" id="82348"/>
    <lineage>
        <taxon>Bacteria</taxon>
        <taxon>Bacillati</taxon>
        <taxon>Bacillota</taxon>
        <taxon>Bacilli</taxon>
        <taxon>Lactobacillales</taxon>
        <taxon>Streptococcaceae</taxon>
        <taxon>Streptococcus</taxon>
    </lineage>
</organism>
<protein>
    <submittedName>
        <fullName evidence="7">DNA translocase FtsK</fullName>
    </submittedName>
</protein>
<evidence type="ECO:0000313" key="8">
    <source>
        <dbReference type="Proteomes" id="UP000255411"/>
    </source>
</evidence>
<feature type="transmembrane region" description="Helical" evidence="5">
    <location>
        <begin position="20"/>
        <end position="40"/>
    </location>
</feature>
<dbReference type="EMBL" id="CP022601">
    <property type="protein sequence ID" value="AXJ14094.1"/>
    <property type="molecule type" value="Genomic_DNA"/>
</dbReference>
<dbReference type="Pfam" id="PF01580">
    <property type="entry name" value="FtsK_SpoIIIE"/>
    <property type="match status" value="1"/>
</dbReference>
<keyword evidence="5" id="KW-0472">Membrane</keyword>
<dbReference type="GO" id="GO:0005524">
    <property type="term" value="F:ATP binding"/>
    <property type="evidence" value="ECO:0007669"/>
    <property type="project" value="UniProtKB-UniRule"/>
</dbReference>
<dbReference type="SUPFAM" id="SSF52540">
    <property type="entry name" value="P-loop containing nucleoside triphosphate hydrolases"/>
    <property type="match status" value="1"/>
</dbReference>
<dbReference type="InterPro" id="IPR050206">
    <property type="entry name" value="FtsK/SpoIIIE/SftA"/>
</dbReference>
<evidence type="ECO:0000256" key="5">
    <source>
        <dbReference type="SAM" id="Phobius"/>
    </source>
</evidence>
<sequence>MKLWTYRGIRVRQYHRHFKVITFALLLSPFLVANIYYHYLQWQTFNDNPIKYVIITFLGLFVSALFALIVNTICYRRLLFFQRLDNLRVGSNFVFENGYYYAKKRQNGKEKIKYPKIYLKRDKFGLDMTFILQGNKFQDRFINLSSPLEIMFDGDFMAKTFEKGFVTYTIILDHIRGRISIDDVRIDENGLRLMEDVWWNYDKEPHLLIGGGTGGGKTVLLMSILKALLSVGYVDIGDPKKLDLSGLKDIPVFRGRVYSSREDMITMLEDNAELVKKRGYYMSHHKRFTIGKNYAFYGLKPKFILFDEWAAFMSKIDSGNYKDRERVIEAVTSIVLEGRQAGVFIILAMQRPDGEFIKTALRDNFMKRISVGHLESSGYDMMYGDANRNKEFKKIDFINGKRVFARGYVANNGEVAQEFFAPFVPLDDGYSFVEEFSKMEPLEPDDKLYEGYQVEENSPDNATSFIPFNDFSIDDSLNNNEGEEESFMKQSPEGKLYMEELAQAVGQTGSKIRKLIKLIQDGAYRDFDQDSDGRYIFDYSDIEYFSNLYTKYEDYSGTWKQMLEEELSA</sequence>
<keyword evidence="5" id="KW-0812">Transmembrane</keyword>
<evidence type="ECO:0000256" key="4">
    <source>
        <dbReference type="PROSITE-ProRule" id="PRU00289"/>
    </source>
</evidence>
<accession>A0A345VMZ2</accession>
<dbReference type="AlphaFoldDB" id="A0A345VMZ2"/>
<gene>
    <name evidence="7" type="primary">ftsK_2</name>
    <name evidence="7" type="ORF">Sp14A_22120</name>
</gene>
<dbReference type="Gene3D" id="3.40.50.300">
    <property type="entry name" value="P-loop containing nucleotide triphosphate hydrolases"/>
    <property type="match status" value="1"/>
</dbReference>
<dbReference type="InterPro" id="IPR003593">
    <property type="entry name" value="AAA+_ATPase"/>
</dbReference>
<evidence type="ECO:0000256" key="1">
    <source>
        <dbReference type="ARBA" id="ARBA00022741"/>
    </source>
</evidence>
<dbReference type="PROSITE" id="PS50901">
    <property type="entry name" value="FTSK"/>
    <property type="match status" value="1"/>
</dbReference>
<dbReference type="PANTHER" id="PTHR22683:SF47">
    <property type="entry name" value="FTSK DOMAIN-CONTAINING PROTEIN YDCQ"/>
    <property type="match status" value="1"/>
</dbReference>
<dbReference type="InterPro" id="IPR002543">
    <property type="entry name" value="FtsK_dom"/>
</dbReference>
<evidence type="ECO:0000256" key="3">
    <source>
        <dbReference type="ARBA" id="ARBA00045564"/>
    </source>
</evidence>
<keyword evidence="2 4" id="KW-0067">ATP-binding</keyword>
<evidence type="ECO:0000256" key="2">
    <source>
        <dbReference type="ARBA" id="ARBA00022840"/>
    </source>
</evidence>
<dbReference type="RefSeq" id="WP_115131016.1">
    <property type="nucleotide sequence ID" value="NZ_CP022601.1"/>
</dbReference>